<keyword evidence="1" id="KW-0812">Transmembrane</keyword>
<name>A0A370C2J2_ASPNG</name>
<dbReference type="AlphaFoldDB" id="A0A370C2J2"/>
<accession>A0A370C2J2</accession>
<feature type="transmembrane region" description="Helical" evidence="1">
    <location>
        <begin position="31"/>
        <end position="48"/>
    </location>
</feature>
<dbReference type="VEuPathDB" id="FungiDB:M747DRAFT_306354"/>
<organism evidence="2 3">
    <name type="scientific">Aspergillus niger ATCC 13496</name>
    <dbReference type="NCBI Taxonomy" id="1353008"/>
    <lineage>
        <taxon>Eukaryota</taxon>
        <taxon>Fungi</taxon>
        <taxon>Dikarya</taxon>
        <taxon>Ascomycota</taxon>
        <taxon>Pezizomycotina</taxon>
        <taxon>Eurotiomycetes</taxon>
        <taxon>Eurotiomycetidae</taxon>
        <taxon>Eurotiales</taxon>
        <taxon>Aspergillaceae</taxon>
        <taxon>Aspergillus</taxon>
        <taxon>Aspergillus subgen. Circumdati</taxon>
    </lineage>
</organism>
<sequence>MYNSAAALWFLESHAWVLPKDCEHQTPQLGSGFPASWIVNMILVLLSIRKMSREVIDIGTVVFLIIMAFILLSLTATATSTATTTLVHSRRRAATSSGMI</sequence>
<evidence type="ECO:0000313" key="3">
    <source>
        <dbReference type="Proteomes" id="UP000253845"/>
    </source>
</evidence>
<reference evidence="2 3" key="1">
    <citation type="submission" date="2018-07" db="EMBL/GenBank/DDBJ databases">
        <title>Section-level genome sequencing of Aspergillus section Nigri to investigate inter- and intra-species variation.</title>
        <authorList>
            <consortium name="DOE Joint Genome Institute"/>
            <person name="Vesth T.C."/>
            <person name="Nybo J.L."/>
            <person name="Theobald S."/>
            <person name="Frisvad J.C."/>
            <person name="Larsen T.O."/>
            <person name="Nielsen K.F."/>
            <person name="Hoof J.B."/>
            <person name="Brandl J."/>
            <person name="Salamov A."/>
            <person name="Riley R."/>
            <person name="Gladden J.M."/>
            <person name="Phatale P."/>
            <person name="Nielsen M.T."/>
            <person name="Lyhne E.K."/>
            <person name="Kogle M.E."/>
            <person name="Strasser K."/>
            <person name="McDonnell E."/>
            <person name="Barry K."/>
            <person name="Clum A."/>
            <person name="Chen C."/>
            <person name="Nolan M."/>
            <person name="Sandor L."/>
            <person name="Kuo A."/>
            <person name="Lipzen A."/>
            <person name="Hainaut M."/>
            <person name="Drula E."/>
            <person name="Tsang A."/>
            <person name="Magnuson J.K."/>
            <person name="Henrissat B."/>
            <person name="Wiebenga A."/>
            <person name="Simmons B.A."/>
            <person name="Makela M.R."/>
            <person name="De vries R.P."/>
            <person name="Grigoriev I.V."/>
            <person name="Mortensen U.H."/>
            <person name="Baker S.E."/>
            <person name="Andersen M.R."/>
        </authorList>
    </citation>
    <scope>NUCLEOTIDE SEQUENCE [LARGE SCALE GENOMIC DNA]</scope>
    <source>
        <strain evidence="2 3">ATCC 13496</strain>
    </source>
</reference>
<feature type="transmembrane region" description="Helical" evidence="1">
    <location>
        <begin position="55"/>
        <end position="76"/>
    </location>
</feature>
<dbReference type="EMBL" id="KZ851918">
    <property type="protein sequence ID" value="RDH19631.1"/>
    <property type="molecule type" value="Genomic_DNA"/>
</dbReference>
<keyword evidence="1" id="KW-0472">Membrane</keyword>
<keyword evidence="1" id="KW-1133">Transmembrane helix</keyword>
<gene>
    <name evidence="2" type="ORF">M747DRAFT_306354</name>
</gene>
<proteinExistence type="predicted"/>
<protein>
    <submittedName>
        <fullName evidence="2">Uncharacterized protein</fullName>
    </submittedName>
</protein>
<dbReference type="Proteomes" id="UP000253845">
    <property type="component" value="Unassembled WGS sequence"/>
</dbReference>
<evidence type="ECO:0000256" key="1">
    <source>
        <dbReference type="SAM" id="Phobius"/>
    </source>
</evidence>
<evidence type="ECO:0000313" key="2">
    <source>
        <dbReference type="EMBL" id="RDH19631.1"/>
    </source>
</evidence>